<evidence type="ECO:0000313" key="4">
    <source>
        <dbReference type="EMBL" id="SPH22099.1"/>
    </source>
</evidence>
<evidence type="ECO:0000313" key="5">
    <source>
        <dbReference type="Proteomes" id="UP000244880"/>
    </source>
</evidence>
<accession>A0A2R8BGA3</accession>
<organism evidence="4 5">
    <name type="scientific">Ascidiaceihabitans donghaensis</name>
    <dbReference type="NCBI Taxonomy" id="1510460"/>
    <lineage>
        <taxon>Bacteria</taxon>
        <taxon>Pseudomonadati</taxon>
        <taxon>Pseudomonadota</taxon>
        <taxon>Alphaproteobacteria</taxon>
        <taxon>Rhodobacterales</taxon>
        <taxon>Paracoccaceae</taxon>
        <taxon>Ascidiaceihabitans</taxon>
    </lineage>
</organism>
<proteinExistence type="predicted"/>
<sequence>MKPLLPLVLTGLFAFPLFAEDTADTQNSDVFDSVETKDLSQFVWKKRPVVVFADNEADPRFIEQLELLREGEADLADRDVVVLLDTDPDAKSDLRLKLRPRGFMLAIIGKDGGIKLRKPFPWDVREITRSIDKMPMRKREVREQKEAAATDG</sequence>
<feature type="domain" description="DUF4174" evidence="3">
    <location>
        <begin position="39"/>
        <end position="140"/>
    </location>
</feature>
<protein>
    <recommendedName>
        <fullName evidence="3">DUF4174 domain-containing protein</fullName>
    </recommendedName>
</protein>
<feature type="chain" id="PRO_5015318086" description="DUF4174 domain-containing protein" evidence="2">
    <location>
        <begin position="20"/>
        <end position="152"/>
    </location>
</feature>
<dbReference type="OrthoDB" id="7362103at2"/>
<keyword evidence="1 2" id="KW-0732">Signal</keyword>
<feature type="signal peptide" evidence="2">
    <location>
        <begin position="1"/>
        <end position="19"/>
    </location>
</feature>
<evidence type="ECO:0000259" key="3">
    <source>
        <dbReference type="Pfam" id="PF13778"/>
    </source>
</evidence>
<evidence type="ECO:0000256" key="1">
    <source>
        <dbReference type="ARBA" id="ARBA00022729"/>
    </source>
</evidence>
<dbReference type="EMBL" id="OMOR01000001">
    <property type="protein sequence ID" value="SPH22099.1"/>
    <property type="molecule type" value="Genomic_DNA"/>
</dbReference>
<evidence type="ECO:0000256" key="2">
    <source>
        <dbReference type="SAM" id="SignalP"/>
    </source>
</evidence>
<name>A0A2R8BGA3_9RHOB</name>
<dbReference type="Pfam" id="PF13778">
    <property type="entry name" value="DUF4174"/>
    <property type="match status" value="1"/>
</dbReference>
<dbReference type="AlphaFoldDB" id="A0A2R8BGA3"/>
<keyword evidence="5" id="KW-1185">Reference proteome</keyword>
<reference evidence="4 5" key="1">
    <citation type="submission" date="2018-03" db="EMBL/GenBank/DDBJ databases">
        <authorList>
            <person name="Keele B.F."/>
        </authorList>
    </citation>
    <scope>NUCLEOTIDE SEQUENCE [LARGE SCALE GENOMIC DNA]</scope>
    <source>
        <strain evidence="4 5">CECT 8599</strain>
    </source>
</reference>
<dbReference type="Proteomes" id="UP000244880">
    <property type="component" value="Unassembled WGS sequence"/>
</dbReference>
<dbReference type="InterPro" id="IPR025232">
    <property type="entry name" value="DUF4174"/>
</dbReference>
<gene>
    <name evidence="4" type="ORF">ASD8599_02844</name>
</gene>
<dbReference type="RefSeq" id="WP_108829092.1">
    <property type="nucleotide sequence ID" value="NZ_OMOR01000001.1"/>
</dbReference>